<proteinExistence type="predicted"/>
<dbReference type="InterPro" id="IPR003476">
    <property type="entry name" value="Glyco_hydro_42"/>
</dbReference>
<organism evidence="2">
    <name type="scientific">uncultured Paenibacillus sp</name>
    <dbReference type="NCBI Taxonomy" id="227322"/>
    <lineage>
        <taxon>Bacteria</taxon>
        <taxon>Bacillati</taxon>
        <taxon>Bacillota</taxon>
        <taxon>Bacilli</taxon>
        <taxon>Bacillales</taxon>
        <taxon>Paenibacillaceae</taxon>
        <taxon>Paenibacillus</taxon>
        <taxon>environmental samples</taxon>
    </lineage>
</organism>
<dbReference type="Pfam" id="PF08532">
    <property type="entry name" value="Glyco_hydro_42M"/>
    <property type="match status" value="1"/>
</dbReference>
<dbReference type="PANTHER" id="PTHR36447:SF1">
    <property type="entry name" value="BETA-GALACTOSIDASE GANA"/>
    <property type="match status" value="1"/>
</dbReference>
<dbReference type="InterPro" id="IPR013738">
    <property type="entry name" value="Beta_galactosidase_Trimer"/>
</dbReference>
<evidence type="ECO:0000259" key="1">
    <source>
        <dbReference type="Pfam" id="PF08532"/>
    </source>
</evidence>
<evidence type="ECO:0000313" key="2">
    <source>
        <dbReference type="EMBL" id="AIA86244.1"/>
    </source>
</evidence>
<dbReference type="GO" id="GO:0004565">
    <property type="term" value="F:beta-galactosidase activity"/>
    <property type="evidence" value="ECO:0007669"/>
    <property type="project" value="InterPro"/>
</dbReference>
<name>A0A060BTJ8_9BACL</name>
<sequence>MVRPGVAQRIEKFVSDGGTFVLTYWSGITNENDLCFLGGFPGPLRKVTGIFSEEIDSLYDSDENSIVMSDKNDLE</sequence>
<dbReference type="PANTHER" id="PTHR36447">
    <property type="entry name" value="BETA-GALACTOSIDASE GANA"/>
    <property type="match status" value="1"/>
</dbReference>
<dbReference type="EMBL" id="KF118979">
    <property type="protein sequence ID" value="AIA86244.1"/>
    <property type="molecule type" value="Genomic_DNA"/>
</dbReference>
<dbReference type="GO" id="GO:0005975">
    <property type="term" value="P:carbohydrate metabolic process"/>
    <property type="evidence" value="ECO:0007669"/>
    <property type="project" value="InterPro"/>
</dbReference>
<dbReference type="AlphaFoldDB" id="A0A060BTJ8"/>
<reference evidence="2" key="1">
    <citation type="journal article" date="2013" name="Environ. Microbiol.">
        <title>Seasonally variable intestinal metagenomes of the red palm weevil (Rhynchophorus ferrugineus).</title>
        <authorList>
            <person name="Jia S."/>
            <person name="Zhang X."/>
            <person name="Zhang G."/>
            <person name="Yin A."/>
            <person name="Zhang S."/>
            <person name="Li F."/>
            <person name="Wang L."/>
            <person name="Zhao D."/>
            <person name="Yun Q."/>
            <person name="Tala"/>
            <person name="Wang J."/>
            <person name="Sun G."/>
            <person name="Baabdullah M."/>
            <person name="Yu X."/>
            <person name="Hu S."/>
            <person name="Al-Mssallem I.S."/>
            <person name="Yu J."/>
        </authorList>
    </citation>
    <scope>NUCLEOTIDE SEQUENCE</scope>
</reference>
<accession>A0A060BTJ8</accession>
<dbReference type="SUPFAM" id="SSF52317">
    <property type="entry name" value="Class I glutamine amidotransferase-like"/>
    <property type="match status" value="1"/>
</dbReference>
<dbReference type="Gene3D" id="3.40.50.880">
    <property type="match status" value="1"/>
</dbReference>
<dbReference type="CDD" id="cd03143">
    <property type="entry name" value="A4_beta-galactosidase_middle_domain"/>
    <property type="match status" value="1"/>
</dbReference>
<protein>
    <submittedName>
        <fullName evidence="2">Glyco_hydro_42M</fullName>
    </submittedName>
</protein>
<feature type="domain" description="Beta-galactosidase trimerisation" evidence="1">
    <location>
        <begin position="1"/>
        <end position="71"/>
    </location>
</feature>
<dbReference type="InterPro" id="IPR029062">
    <property type="entry name" value="Class_I_gatase-like"/>
</dbReference>